<keyword evidence="3" id="KW-0805">Transcription regulation</keyword>
<feature type="domain" description="Response regulatory" evidence="8">
    <location>
        <begin position="20"/>
        <end position="132"/>
    </location>
</feature>
<keyword evidence="11" id="KW-1185">Reference proteome</keyword>
<evidence type="ECO:0000256" key="3">
    <source>
        <dbReference type="ARBA" id="ARBA00023015"/>
    </source>
</evidence>
<dbReference type="InterPro" id="IPR001867">
    <property type="entry name" value="OmpR/PhoB-type_DNA-bd"/>
</dbReference>
<dbReference type="InterPro" id="IPR011006">
    <property type="entry name" value="CheY-like_superfamily"/>
</dbReference>
<dbReference type="PROSITE" id="PS51755">
    <property type="entry name" value="OMPR_PHOB"/>
    <property type="match status" value="1"/>
</dbReference>
<reference evidence="10 11" key="1">
    <citation type="submission" date="2020-10" db="EMBL/GenBank/DDBJ databases">
        <title>Sequencing the genomes of 1000 actinobacteria strains.</title>
        <authorList>
            <person name="Klenk H.-P."/>
        </authorList>
    </citation>
    <scope>NUCLEOTIDE SEQUENCE [LARGE SCALE GENOMIC DNA]</scope>
    <source>
        <strain evidence="10 11">DSM 7307</strain>
    </source>
</reference>
<dbReference type="SMART" id="SM00448">
    <property type="entry name" value="REC"/>
    <property type="match status" value="1"/>
</dbReference>
<dbReference type="SUPFAM" id="SSF46894">
    <property type="entry name" value="C-terminal effector domain of the bipartite response regulators"/>
    <property type="match status" value="1"/>
</dbReference>
<evidence type="ECO:0000259" key="9">
    <source>
        <dbReference type="PROSITE" id="PS51755"/>
    </source>
</evidence>
<dbReference type="SMART" id="SM00862">
    <property type="entry name" value="Trans_reg_C"/>
    <property type="match status" value="1"/>
</dbReference>
<dbReference type="PROSITE" id="PS50110">
    <property type="entry name" value="RESPONSE_REGULATORY"/>
    <property type="match status" value="1"/>
</dbReference>
<feature type="modified residue" description="4-aspartylphosphate" evidence="6">
    <location>
        <position position="68"/>
    </location>
</feature>
<evidence type="ECO:0000256" key="5">
    <source>
        <dbReference type="ARBA" id="ARBA00023163"/>
    </source>
</evidence>
<gene>
    <name evidence="10" type="ORF">H4W29_005871</name>
</gene>
<evidence type="ECO:0000256" key="7">
    <source>
        <dbReference type="PROSITE-ProRule" id="PRU01091"/>
    </source>
</evidence>
<protein>
    <submittedName>
        <fullName evidence="10">DNA-binding response OmpR family regulator</fullName>
    </submittedName>
</protein>
<feature type="domain" description="OmpR/PhoB-type" evidence="9">
    <location>
        <begin position="143"/>
        <end position="243"/>
    </location>
</feature>
<dbReference type="InterPro" id="IPR001789">
    <property type="entry name" value="Sig_transdc_resp-reg_receiver"/>
</dbReference>
<dbReference type="CDD" id="cd00383">
    <property type="entry name" value="trans_reg_C"/>
    <property type="match status" value="1"/>
</dbReference>
<dbReference type="GO" id="GO:0003677">
    <property type="term" value="F:DNA binding"/>
    <property type="evidence" value="ECO:0007669"/>
    <property type="project" value="UniProtKB-KW"/>
</dbReference>
<accession>A0ABR9IZR5</accession>
<evidence type="ECO:0000259" key="8">
    <source>
        <dbReference type="PROSITE" id="PS50110"/>
    </source>
</evidence>
<evidence type="ECO:0000256" key="1">
    <source>
        <dbReference type="ARBA" id="ARBA00022553"/>
    </source>
</evidence>
<evidence type="ECO:0000256" key="2">
    <source>
        <dbReference type="ARBA" id="ARBA00023012"/>
    </source>
</evidence>
<comment type="caution">
    <text evidence="10">The sequence shown here is derived from an EMBL/GenBank/DDBJ whole genome shotgun (WGS) entry which is preliminary data.</text>
</comment>
<dbReference type="RefSeq" id="WP_192732191.1">
    <property type="nucleotide sequence ID" value="NZ_BAAAVL010000011.1"/>
</dbReference>
<keyword evidence="1 6" id="KW-0597">Phosphoprotein</keyword>
<keyword evidence="4 7" id="KW-0238">DNA-binding</keyword>
<dbReference type="SUPFAM" id="SSF52172">
    <property type="entry name" value="CheY-like"/>
    <property type="match status" value="1"/>
</dbReference>
<sequence>MEEPDTIAESDNPAPGRQKHILIVDDDRDMRDMLSDYLGNHFEVSTATDGRDAKWMVAHRLIDLAVVDLNLGREDGLQVVRDLSSQAIPVIIITGNRVDEADKVLGLEIGAVDYLTKPVPMREFLARIRSRLRRRESRKAVRGVSYCFAGFELHQRERSFRRTGADEIKLSIGEFNILSAFLRAPRQVLSREHLLNESRLRSEDVFDRSIDVLILRLRRKIEQNPAQPCLIKTIRNKGYVLDADVTEQDYLT</sequence>
<keyword evidence="2" id="KW-0902">Two-component regulatory system</keyword>
<feature type="DNA-binding region" description="OmpR/PhoB-type" evidence="7">
    <location>
        <begin position="143"/>
        <end position="243"/>
    </location>
</feature>
<dbReference type="PANTHER" id="PTHR48111">
    <property type="entry name" value="REGULATOR OF RPOS"/>
    <property type="match status" value="1"/>
</dbReference>
<dbReference type="InterPro" id="IPR016032">
    <property type="entry name" value="Sig_transdc_resp-reg_C-effctor"/>
</dbReference>
<dbReference type="Pfam" id="PF00072">
    <property type="entry name" value="Response_reg"/>
    <property type="match status" value="1"/>
</dbReference>
<proteinExistence type="predicted"/>
<dbReference type="Proteomes" id="UP000620262">
    <property type="component" value="Unassembled WGS sequence"/>
</dbReference>
<dbReference type="InterPro" id="IPR039420">
    <property type="entry name" value="WalR-like"/>
</dbReference>
<dbReference type="InterPro" id="IPR036388">
    <property type="entry name" value="WH-like_DNA-bd_sf"/>
</dbReference>
<dbReference type="EMBL" id="JADBEC010000002">
    <property type="protein sequence ID" value="MBE1508626.1"/>
    <property type="molecule type" value="Genomic_DNA"/>
</dbReference>
<evidence type="ECO:0000313" key="10">
    <source>
        <dbReference type="EMBL" id="MBE1508626.1"/>
    </source>
</evidence>
<name>A0ABR9IZR5_RHIVS</name>
<evidence type="ECO:0000256" key="6">
    <source>
        <dbReference type="PROSITE-ProRule" id="PRU00169"/>
    </source>
</evidence>
<keyword evidence="5" id="KW-0804">Transcription</keyword>
<dbReference type="Gene3D" id="3.40.50.2300">
    <property type="match status" value="1"/>
</dbReference>
<dbReference type="Gene3D" id="6.10.250.690">
    <property type="match status" value="1"/>
</dbReference>
<organism evidence="10 11">
    <name type="scientific">Rhizobium viscosum</name>
    <name type="common">Arthrobacter viscosus</name>
    <dbReference type="NCBI Taxonomy" id="1673"/>
    <lineage>
        <taxon>Bacteria</taxon>
        <taxon>Pseudomonadati</taxon>
        <taxon>Pseudomonadota</taxon>
        <taxon>Alphaproteobacteria</taxon>
        <taxon>Hyphomicrobiales</taxon>
        <taxon>Rhizobiaceae</taxon>
        <taxon>Rhizobium/Agrobacterium group</taxon>
        <taxon>Rhizobium</taxon>
    </lineage>
</organism>
<dbReference type="Gene3D" id="1.10.10.10">
    <property type="entry name" value="Winged helix-like DNA-binding domain superfamily/Winged helix DNA-binding domain"/>
    <property type="match status" value="1"/>
</dbReference>
<evidence type="ECO:0000256" key="4">
    <source>
        <dbReference type="ARBA" id="ARBA00023125"/>
    </source>
</evidence>
<dbReference type="PANTHER" id="PTHR48111:SF4">
    <property type="entry name" value="DNA-BINDING DUAL TRANSCRIPTIONAL REGULATOR OMPR"/>
    <property type="match status" value="1"/>
</dbReference>
<dbReference type="Pfam" id="PF00486">
    <property type="entry name" value="Trans_reg_C"/>
    <property type="match status" value="1"/>
</dbReference>
<evidence type="ECO:0000313" key="11">
    <source>
        <dbReference type="Proteomes" id="UP000620262"/>
    </source>
</evidence>